<dbReference type="CDD" id="cd00090">
    <property type="entry name" value="HTH_ARSR"/>
    <property type="match status" value="1"/>
</dbReference>
<feature type="domain" description="HTH arsR-type" evidence="2">
    <location>
        <begin position="4"/>
        <end position="101"/>
    </location>
</feature>
<dbReference type="PANTHER" id="PTHR43428:SF1">
    <property type="entry name" value="ARSENATE REDUCTASE"/>
    <property type="match status" value="1"/>
</dbReference>
<dbReference type="GO" id="GO:0003700">
    <property type="term" value="F:DNA-binding transcription factor activity"/>
    <property type="evidence" value="ECO:0007669"/>
    <property type="project" value="InterPro"/>
</dbReference>
<comment type="caution">
    <text evidence="3">The sequence shown here is derived from an EMBL/GenBank/DDBJ whole genome shotgun (WGS) entry which is preliminary data.</text>
</comment>
<dbReference type="AlphaFoldDB" id="A0A852RFI6"/>
<dbReference type="PROSITE" id="PS50987">
    <property type="entry name" value="HTH_ARSR_2"/>
    <property type="match status" value="1"/>
</dbReference>
<dbReference type="GO" id="GO:0046685">
    <property type="term" value="P:response to arsenic-containing substance"/>
    <property type="evidence" value="ECO:0007669"/>
    <property type="project" value="UniProtKB-KW"/>
</dbReference>
<dbReference type="Proteomes" id="UP000582231">
    <property type="component" value="Unassembled WGS sequence"/>
</dbReference>
<dbReference type="SUPFAM" id="SSF46785">
    <property type="entry name" value="Winged helix' DNA-binding domain"/>
    <property type="match status" value="1"/>
</dbReference>
<dbReference type="InterPro" id="IPR023485">
    <property type="entry name" value="Ptyr_pPase"/>
</dbReference>
<gene>
    <name evidence="3" type="ORF">BJ958_003887</name>
</gene>
<dbReference type="SMART" id="SM00418">
    <property type="entry name" value="HTH_ARSR"/>
    <property type="match status" value="1"/>
</dbReference>
<keyword evidence="4" id="KW-1185">Reference proteome</keyword>
<evidence type="ECO:0000256" key="1">
    <source>
        <dbReference type="ARBA" id="ARBA00022849"/>
    </source>
</evidence>
<dbReference type="SMART" id="SM00226">
    <property type="entry name" value="LMWPc"/>
    <property type="match status" value="1"/>
</dbReference>
<dbReference type="PANTHER" id="PTHR43428">
    <property type="entry name" value="ARSENATE REDUCTASE"/>
    <property type="match status" value="1"/>
</dbReference>
<sequence>MKVEQTRSVERRAEVHAALADTTRLRVVDLLTVGDAASSELSSRLDVASNLLAHHLKVLERAGVVARHRSEGDGRRSYWRLASGLPPTGGPSLARPGRVVFVCTANTARSHLAAALWRAASPIPTTSAGTDPADRVAAGARSAARRHGLDLPDVRPRHLDDIGPAPRGDDLVVTVCDRAHEELGAASQVHWSVPDPVVAGTRAAFDLAYDELATRVRLLAPLVEQAC</sequence>
<evidence type="ECO:0000259" key="2">
    <source>
        <dbReference type="PROSITE" id="PS50987"/>
    </source>
</evidence>
<dbReference type="Gene3D" id="3.40.50.2300">
    <property type="match status" value="1"/>
</dbReference>
<dbReference type="InterPro" id="IPR036196">
    <property type="entry name" value="Ptyr_pPase_sf"/>
</dbReference>
<accession>A0A852RFI6</accession>
<evidence type="ECO:0000313" key="3">
    <source>
        <dbReference type="EMBL" id="NYD32341.1"/>
    </source>
</evidence>
<dbReference type="SUPFAM" id="SSF52788">
    <property type="entry name" value="Phosphotyrosine protein phosphatases I"/>
    <property type="match status" value="1"/>
</dbReference>
<dbReference type="Pfam" id="PF12840">
    <property type="entry name" value="HTH_20"/>
    <property type="match status" value="1"/>
</dbReference>
<dbReference type="EMBL" id="JACCBF010000001">
    <property type="protein sequence ID" value="NYD32341.1"/>
    <property type="molecule type" value="Genomic_DNA"/>
</dbReference>
<organism evidence="3 4">
    <name type="scientific">Nocardioides kongjuensis</name>
    <dbReference type="NCBI Taxonomy" id="349522"/>
    <lineage>
        <taxon>Bacteria</taxon>
        <taxon>Bacillati</taxon>
        <taxon>Actinomycetota</taxon>
        <taxon>Actinomycetes</taxon>
        <taxon>Propionibacteriales</taxon>
        <taxon>Nocardioidaceae</taxon>
        <taxon>Nocardioides</taxon>
    </lineage>
</organism>
<dbReference type="Pfam" id="PF01451">
    <property type="entry name" value="LMWPc"/>
    <property type="match status" value="1"/>
</dbReference>
<dbReference type="PRINTS" id="PR00778">
    <property type="entry name" value="HTHARSR"/>
</dbReference>
<protein>
    <submittedName>
        <fullName evidence="3">Protein-tyrosine-phosphatase</fullName>
    </submittedName>
</protein>
<reference evidence="3 4" key="1">
    <citation type="submission" date="2020-07" db="EMBL/GenBank/DDBJ databases">
        <title>Sequencing the genomes of 1000 actinobacteria strains.</title>
        <authorList>
            <person name="Klenk H.-P."/>
        </authorList>
    </citation>
    <scope>NUCLEOTIDE SEQUENCE [LARGE SCALE GENOMIC DNA]</scope>
    <source>
        <strain evidence="3 4">DSM 19082</strain>
    </source>
</reference>
<proteinExistence type="predicted"/>
<dbReference type="InterPro" id="IPR036390">
    <property type="entry name" value="WH_DNA-bd_sf"/>
</dbReference>
<dbReference type="InterPro" id="IPR001845">
    <property type="entry name" value="HTH_ArsR_DNA-bd_dom"/>
</dbReference>
<evidence type="ECO:0000313" key="4">
    <source>
        <dbReference type="Proteomes" id="UP000582231"/>
    </source>
</evidence>
<dbReference type="Gene3D" id="1.10.10.10">
    <property type="entry name" value="Winged helix-like DNA-binding domain superfamily/Winged helix DNA-binding domain"/>
    <property type="match status" value="1"/>
</dbReference>
<name>A0A852RFI6_9ACTN</name>
<dbReference type="RefSeq" id="WP_179728536.1">
    <property type="nucleotide sequence ID" value="NZ_BAABEF010000001.1"/>
</dbReference>
<dbReference type="InterPro" id="IPR011991">
    <property type="entry name" value="ArsR-like_HTH"/>
</dbReference>
<keyword evidence="1" id="KW-0059">Arsenical resistance</keyword>
<dbReference type="InterPro" id="IPR036388">
    <property type="entry name" value="WH-like_DNA-bd_sf"/>
</dbReference>